<name>A0ABT2SU84_9FIRM</name>
<gene>
    <name evidence="2" type="ORF">OCV55_06820</name>
</gene>
<dbReference type="Proteomes" id="UP001208364">
    <property type="component" value="Unassembled WGS sequence"/>
</dbReference>
<proteinExistence type="predicted"/>
<keyword evidence="3" id="KW-1185">Reference proteome</keyword>
<comment type="caution">
    <text evidence="2">The sequence shown here is derived from an EMBL/GenBank/DDBJ whole genome shotgun (WGS) entry which is preliminary data.</text>
</comment>
<sequence length="685" mass="78678">MMKINIPEQTPMSMSGSSVLSSIQNNSMSTIDLMIRESLQNSLDAGIDNIGIYRSVDVNYTIGKFTKTNLTNELEGISVDLKNKIKETECSFISIEDKNTVGLNGKIKYSDAKEKYGNFRKLVYEIAKPQTKEDAGGSWGYGKTVYFRVGIGLVVFYTRFKENGEYIERLACTYIEDETKYNSLLHNIKRNDRGIAWFGDEQNGSPYPIENHDYISNFLKIFDLRCYAGRETGTKIIIPFINKKELLNDINYKKEYWNNNCFWKDNFEETLENSILQWYAPRINNKNYKEMFDKPFLKVYINNQKIKFNDDENYFFKVISELYNLALLNNYNISYNPDINHILDYDVKTVKYSKLKGQNSGSIAFCKIPIKSFELSPYTYIGIENNTSNGNRPIIGFCRKPGMIVDYQISNKWADKIPNTPEDEILIGIFVLNSNAIFKDYFKLELYIRKSEMADHNAWDDVYIEEKNYGKVVATICKNTKKIIQDSLKENELNKPRRIIGISQKLGKLFLPTIGYGSTPQTGIKPKPKERSTITRSRNGSTLKTGNVININNTLSSIDFELNLLNHNASIDISILGIGNLNTWNNLMNKDNTIQKKAFPINIKQIQISTISINKGSNELRIPVDIKDNYLYDELEITLKGDEINNSSIVFKNHENNKILIEGKITLETQDKGFVYSIKLTKGGE</sequence>
<protein>
    <submittedName>
        <fullName evidence="2">Uncharacterized protein</fullName>
    </submittedName>
</protein>
<evidence type="ECO:0000256" key="1">
    <source>
        <dbReference type="SAM" id="MobiDB-lite"/>
    </source>
</evidence>
<feature type="region of interest" description="Disordered" evidence="1">
    <location>
        <begin position="520"/>
        <end position="539"/>
    </location>
</feature>
<evidence type="ECO:0000313" key="3">
    <source>
        <dbReference type="Proteomes" id="UP001208364"/>
    </source>
</evidence>
<accession>A0ABT2SU84</accession>
<dbReference type="RefSeq" id="WP_147580186.1">
    <property type="nucleotide sequence ID" value="NZ_JAOQJR010000005.1"/>
</dbReference>
<reference evidence="2 3" key="1">
    <citation type="journal article" date="2021" name="ISME Commun">
        <title>Automated analysis of genomic sequences facilitates high-throughput and comprehensive description of bacteria.</title>
        <authorList>
            <person name="Hitch T.C.A."/>
        </authorList>
    </citation>
    <scope>NUCLEOTIDE SEQUENCE [LARGE SCALE GENOMIC DNA]</scope>
    <source>
        <strain evidence="2 3">H4_15</strain>
    </source>
</reference>
<evidence type="ECO:0000313" key="2">
    <source>
        <dbReference type="EMBL" id="MCU6738391.1"/>
    </source>
</evidence>
<dbReference type="EMBL" id="JAOQJR010000005">
    <property type="protein sequence ID" value="MCU6738391.1"/>
    <property type="molecule type" value="Genomic_DNA"/>
</dbReference>
<organism evidence="2 3">
    <name type="scientific">[Clostridium] ammoniilyticum</name>
    <dbReference type="NCBI Taxonomy" id="2981784"/>
    <lineage>
        <taxon>Bacteria</taxon>
        <taxon>Bacillati</taxon>
        <taxon>Bacillota</taxon>
        <taxon>Erysipelotrichia</taxon>
        <taxon>Erysipelotrichales</taxon>
        <taxon>Coprobacillaceae</taxon>
        <taxon>Faecalibacillus</taxon>
    </lineage>
</organism>